<feature type="compositionally biased region" description="Low complexity" evidence="4">
    <location>
        <begin position="657"/>
        <end position="679"/>
    </location>
</feature>
<evidence type="ECO:0000259" key="5">
    <source>
        <dbReference type="PROSITE" id="PS50105"/>
    </source>
</evidence>
<dbReference type="AlphaFoldDB" id="A0A553NWT6"/>
<dbReference type="PANTHER" id="PTHR24173:SF74">
    <property type="entry name" value="ANKYRIN REPEAT DOMAIN-CONTAINING PROTEIN 16"/>
    <property type="match status" value="1"/>
</dbReference>
<proteinExistence type="predicted"/>
<evidence type="ECO:0000256" key="3">
    <source>
        <dbReference type="PROSITE-ProRule" id="PRU00023"/>
    </source>
</evidence>
<dbReference type="EMBL" id="SRMA01026774">
    <property type="protein sequence ID" value="TRY69888.1"/>
    <property type="molecule type" value="Genomic_DNA"/>
</dbReference>
<feature type="repeat" description="ANK" evidence="3">
    <location>
        <begin position="93"/>
        <end position="125"/>
    </location>
</feature>
<dbReference type="Pfam" id="PF00536">
    <property type="entry name" value="SAM_1"/>
    <property type="match status" value="1"/>
</dbReference>
<dbReference type="PROSITE" id="PS50105">
    <property type="entry name" value="SAM_DOMAIN"/>
    <property type="match status" value="1"/>
</dbReference>
<dbReference type="Gene3D" id="1.10.150.50">
    <property type="entry name" value="Transcription Factor, Ets-1"/>
    <property type="match status" value="1"/>
</dbReference>
<gene>
    <name evidence="6" type="ORF">DNTS_015350</name>
</gene>
<dbReference type="Proteomes" id="UP000316079">
    <property type="component" value="Unassembled WGS sequence"/>
</dbReference>
<feature type="domain" description="SAM" evidence="5">
    <location>
        <begin position="693"/>
        <end position="738"/>
    </location>
</feature>
<dbReference type="PRINTS" id="PR01415">
    <property type="entry name" value="ANKYRIN"/>
</dbReference>
<dbReference type="Pfam" id="PF12796">
    <property type="entry name" value="Ank_2"/>
    <property type="match status" value="2"/>
</dbReference>
<feature type="repeat" description="ANK" evidence="3">
    <location>
        <begin position="309"/>
        <end position="341"/>
    </location>
</feature>
<dbReference type="InterPro" id="IPR001660">
    <property type="entry name" value="SAM"/>
</dbReference>
<feature type="repeat" description="ANK" evidence="3">
    <location>
        <begin position="60"/>
        <end position="92"/>
    </location>
</feature>
<keyword evidence="2 3" id="KW-0040">ANK repeat</keyword>
<sequence>MSASSASVVSVCVSSMGRSASPVLSPLLWLRICEDGDLERARSALETPSGSSYVDVCDEVGNTGLMFAAAGGHEPLARLLLRKGASVDQKNHYGWTALMQAARAAQLGIARLLLDAGADVNTLNRLGVSVLSVCVRGGQMELAELLLEVGARVDGCGTDSDSTPGSSPPLPPLLAAALPPPHPSVLELLLEWGCSASVTQPDTGHTALMLAAAAGSLSAANTLSAVHTLLSAGIDPSHTSALGHTALQIARMMRSGDVCGLLEQHTILTHTEEEKKRPDIFHALKLGQVTLVHQLLQEDPGLVNKCNGDGASPLMMASVGGDLELVKLLVEKKANVNTQDTHHGWTALMQATYHGNKEVVRFLLEQGADVNLRAKNGYSAFDLLMLLNDPDTELVRLLASVCMQVDKERSKSRGKSSMKRRPSLNLPPPDDRGGLKSWWNRMSNRFRRLKLTNTLRHGLSTNRLAPFPLDSTMRAEGEPDSELATAPPAGALGKDCGLNGTGVSKDDLLITTMLRTGAPLARLPNEQLKAVIPPFLPPSSFDSWKSQHTLTHTNSSMDCGKSERCGSQPTHRETASISRAVSRSIKFPSITKGPSPSNSGNYSSAHSSSGANGIGRKRAAGVCDTKAHTADAPPQESENSETHSRQKLEPKKPPPSANSSKSTSSTLTPSHTPSASPTPKDIHSNQQRSKSITDEDELSGILRKLSLEKYQPIFEEQEVDMEAFLTLTDRDLQELGINSDREQILSAITELNAGKTTTPGDDEFSGLHRLQLQKVLLGLVNVSRRKMSLSYRMIHTQRRSWRTSEDYCKKVVVKAGFLSNSRTCSASQSAPLECMRM</sequence>
<dbReference type="SMART" id="SM00248">
    <property type="entry name" value="ANK"/>
    <property type="match status" value="7"/>
</dbReference>
<feature type="compositionally biased region" description="Polar residues" evidence="4">
    <location>
        <begin position="546"/>
        <end position="557"/>
    </location>
</feature>
<feature type="compositionally biased region" description="Basic and acidic residues" evidence="4">
    <location>
        <begin position="640"/>
        <end position="652"/>
    </location>
</feature>
<feature type="region of interest" description="Disordered" evidence="4">
    <location>
        <begin position="546"/>
        <end position="695"/>
    </location>
</feature>
<dbReference type="PANTHER" id="PTHR24173">
    <property type="entry name" value="ANKYRIN REPEAT CONTAINING"/>
    <property type="match status" value="1"/>
</dbReference>
<dbReference type="SUPFAM" id="SSF48403">
    <property type="entry name" value="Ankyrin repeat"/>
    <property type="match status" value="1"/>
</dbReference>
<keyword evidence="1" id="KW-0677">Repeat</keyword>
<evidence type="ECO:0000256" key="1">
    <source>
        <dbReference type="ARBA" id="ARBA00022737"/>
    </source>
</evidence>
<feature type="repeat" description="ANK" evidence="3">
    <location>
        <begin position="203"/>
        <end position="241"/>
    </location>
</feature>
<dbReference type="PROSITE" id="PS50088">
    <property type="entry name" value="ANK_REPEAT"/>
    <property type="match status" value="5"/>
</dbReference>
<feature type="compositionally biased region" description="Basic and acidic residues" evidence="4">
    <location>
        <begin position="560"/>
        <end position="574"/>
    </location>
</feature>
<comment type="caution">
    <text evidence="6">The sequence shown here is derived from an EMBL/GenBank/DDBJ whole genome shotgun (WGS) entry which is preliminary data.</text>
</comment>
<dbReference type="Gene3D" id="1.25.40.20">
    <property type="entry name" value="Ankyrin repeat-containing domain"/>
    <property type="match status" value="3"/>
</dbReference>
<feature type="compositionally biased region" description="Basic residues" evidence="4">
    <location>
        <begin position="412"/>
        <end position="422"/>
    </location>
</feature>
<evidence type="ECO:0000256" key="2">
    <source>
        <dbReference type="ARBA" id="ARBA00023043"/>
    </source>
</evidence>
<dbReference type="PROSITE" id="PS50297">
    <property type="entry name" value="ANK_REP_REGION"/>
    <property type="match status" value="4"/>
</dbReference>
<dbReference type="InterPro" id="IPR013761">
    <property type="entry name" value="SAM/pointed_sf"/>
</dbReference>
<feature type="region of interest" description="Disordered" evidence="4">
    <location>
        <begin position="408"/>
        <end position="434"/>
    </location>
</feature>
<reference evidence="6 7" key="1">
    <citation type="journal article" date="2019" name="Sci. Data">
        <title>Hybrid genome assembly and annotation of Danionella translucida.</title>
        <authorList>
            <person name="Kadobianskyi M."/>
            <person name="Schulze L."/>
            <person name="Schuelke M."/>
            <person name="Judkewitz B."/>
        </authorList>
    </citation>
    <scope>NUCLEOTIDE SEQUENCE [LARGE SCALE GENOMIC DNA]</scope>
    <source>
        <strain evidence="6 7">Bolton</strain>
    </source>
</reference>
<organism evidence="6 7">
    <name type="scientific">Danionella cerebrum</name>
    <dbReference type="NCBI Taxonomy" id="2873325"/>
    <lineage>
        <taxon>Eukaryota</taxon>
        <taxon>Metazoa</taxon>
        <taxon>Chordata</taxon>
        <taxon>Craniata</taxon>
        <taxon>Vertebrata</taxon>
        <taxon>Euteleostomi</taxon>
        <taxon>Actinopterygii</taxon>
        <taxon>Neopterygii</taxon>
        <taxon>Teleostei</taxon>
        <taxon>Ostariophysi</taxon>
        <taxon>Cypriniformes</taxon>
        <taxon>Danionidae</taxon>
        <taxon>Danioninae</taxon>
        <taxon>Danionella</taxon>
    </lineage>
</organism>
<keyword evidence="7" id="KW-1185">Reference proteome</keyword>
<dbReference type="SUPFAM" id="SSF47769">
    <property type="entry name" value="SAM/Pointed domain"/>
    <property type="match status" value="1"/>
</dbReference>
<name>A0A553NWT6_9TELE</name>
<feature type="compositionally biased region" description="Low complexity" evidence="4">
    <location>
        <begin position="593"/>
        <end position="611"/>
    </location>
</feature>
<dbReference type="InterPro" id="IPR036770">
    <property type="entry name" value="Ankyrin_rpt-contain_sf"/>
</dbReference>
<evidence type="ECO:0000313" key="7">
    <source>
        <dbReference type="Proteomes" id="UP000316079"/>
    </source>
</evidence>
<dbReference type="OrthoDB" id="539213at2759"/>
<dbReference type="STRING" id="623744.A0A553NWT6"/>
<evidence type="ECO:0000256" key="4">
    <source>
        <dbReference type="SAM" id="MobiDB-lite"/>
    </source>
</evidence>
<dbReference type="InterPro" id="IPR002110">
    <property type="entry name" value="Ankyrin_rpt"/>
</dbReference>
<accession>A0A553NWT6</accession>
<evidence type="ECO:0000313" key="6">
    <source>
        <dbReference type="EMBL" id="TRY69888.1"/>
    </source>
</evidence>
<dbReference type="SMART" id="SM00454">
    <property type="entry name" value="SAM"/>
    <property type="match status" value="1"/>
</dbReference>
<feature type="repeat" description="ANK" evidence="3">
    <location>
        <begin position="343"/>
        <end position="375"/>
    </location>
</feature>
<protein>
    <recommendedName>
        <fullName evidence="5">SAM domain-containing protein</fullName>
    </recommendedName>
</protein>